<proteinExistence type="predicted"/>
<accession>A0ABQ2IG01</accession>
<dbReference type="InterPro" id="IPR036388">
    <property type="entry name" value="WH-like_DNA-bd_sf"/>
</dbReference>
<dbReference type="EMBL" id="BMNZ01000009">
    <property type="protein sequence ID" value="GGN07722.1"/>
    <property type="molecule type" value="Genomic_DNA"/>
</dbReference>
<reference evidence="2" key="1">
    <citation type="journal article" date="2019" name="Int. J. Syst. Evol. Microbiol.">
        <title>The Global Catalogue of Microorganisms (GCM) 10K type strain sequencing project: providing services to taxonomists for standard genome sequencing and annotation.</title>
        <authorList>
            <consortium name="The Broad Institute Genomics Platform"/>
            <consortium name="The Broad Institute Genome Sequencing Center for Infectious Disease"/>
            <person name="Wu L."/>
            <person name="Ma J."/>
        </authorList>
    </citation>
    <scope>NUCLEOTIDE SEQUENCE [LARGE SCALE GENOMIC DNA]</scope>
    <source>
        <strain evidence="2">JCM 1365</strain>
    </source>
</reference>
<organism evidence="1 2">
    <name type="scientific">Terrabacter tumescens</name>
    <dbReference type="NCBI Taxonomy" id="60443"/>
    <lineage>
        <taxon>Bacteria</taxon>
        <taxon>Bacillati</taxon>
        <taxon>Actinomycetota</taxon>
        <taxon>Actinomycetes</taxon>
        <taxon>Micrococcales</taxon>
        <taxon>Intrasporangiaceae</taxon>
        <taxon>Terrabacter</taxon>
    </lineage>
</organism>
<dbReference type="Proteomes" id="UP000623461">
    <property type="component" value="Unassembled WGS sequence"/>
</dbReference>
<evidence type="ECO:0000313" key="2">
    <source>
        <dbReference type="Proteomes" id="UP000623461"/>
    </source>
</evidence>
<gene>
    <name evidence="1" type="ORF">GCM10009721_39230</name>
</gene>
<dbReference type="SUPFAM" id="SSF46785">
    <property type="entry name" value="Winged helix' DNA-binding domain"/>
    <property type="match status" value="1"/>
</dbReference>
<evidence type="ECO:0000313" key="1">
    <source>
        <dbReference type="EMBL" id="GGN07722.1"/>
    </source>
</evidence>
<comment type="caution">
    <text evidence="1">The sequence shown here is derived from an EMBL/GenBank/DDBJ whole genome shotgun (WGS) entry which is preliminary data.</text>
</comment>
<sequence>MAPYPLTPKADALAVLLHQLSRCGFADLQNMNRPELSVSDRDLADALGLQPDSVYRALKELESFGAVVFSRPRLWHGGRERTIELLPESWVWLAVPACGRASR</sequence>
<name>A0ABQ2IG01_9MICO</name>
<evidence type="ECO:0008006" key="3">
    <source>
        <dbReference type="Google" id="ProtNLM"/>
    </source>
</evidence>
<keyword evidence="2" id="KW-1185">Reference proteome</keyword>
<dbReference type="InterPro" id="IPR036390">
    <property type="entry name" value="WH_DNA-bd_sf"/>
</dbReference>
<protein>
    <recommendedName>
        <fullName evidence="3">HTH crp-type domain-containing protein</fullName>
    </recommendedName>
</protein>
<dbReference type="Gene3D" id="1.10.10.10">
    <property type="entry name" value="Winged helix-like DNA-binding domain superfamily/Winged helix DNA-binding domain"/>
    <property type="match status" value="1"/>
</dbReference>